<dbReference type="InterPro" id="IPR009001">
    <property type="entry name" value="Transl_elong_EF1A/Init_IF2_C"/>
</dbReference>
<comment type="similarity">
    <text evidence="2">Belongs to the TRAFAC class translation factor GTPase superfamily. Classic translation factor GTPase family. EF-Tu/EF-1A subfamily.</text>
</comment>
<dbReference type="STRING" id="656916.A0A2G7FES2"/>
<organism evidence="9 10">
    <name type="scientific">Aspergillus arachidicola</name>
    <dbReference type="NCBI Taxonomy" id="656916"/>
    <lineage>
        <taxon>Eukaryota</taxon>
        <taxon>Fungi</taxon>
        <taxon>Dikarya</taxon>
        <taxon>Ascomycota</taxon>
        <taxon>Pezizomycotina</taxon>
        <taxon>Eurotiomycetes</taxon>
        <taxon>Eurotiomycetidae</taxon>
        <taxon>Eurotiales</taxon>
        <taxon>Aspergillaceae</taxon>
        <taxon>Aspergillus</taxon>
        <taxon>Aspergillus subgen. Circumdati</taxon>
    </lineage>
</organism>
<dbReference type="PROSITE" id="PS51722">
    <property type="entry name" value="G_TR_2"/>
    <property type="match status" value="1"/>
</dbReference>
<gene>
    <name evidence="9" type="ORF">AARAC_008039</name>
</gene>
<dbReference type="SUPFAM" id="SSF50447">
    <property type="entry name" value="Translation proteins"/>
    <property type="match status" value="1"/>
</dbReference>
<dbReference type="PANTHER" id="PTHR23115">
    <property type="entry name" value="TRANSLATION FACTOR"/>
    <property type="match status" value="1"/>
</dbReference>
<dbReference type="CDD" id="cd03693">
    <property type="entry name" value="EF1_alpha_II"/>
    <property type="match status" value="1"/>
</dbReference>
<comment type="function">
    <text evidence="1">This protein promotes the GTP-dependent binding of aminoacyl-tRNA to the A-site of ribosomes during protein biosynthesis.</text>
</comment>
<dbReference type="Gene3D" id="3.40.50.300">
    <property type="entry name" value="P-loop containing nucleotide triphosphate hydrolases"/>
    <property type="match status" value="1"/>
</dbReference>
<dbReference type="GO" id="GO:0005525">
    <property type="term" value="F:GTP binding"/>
    <property type="evidence" value="ECO:0007669"/>
    <property type="project" value="UniProtKB-KW"/>
</dbReference>
<dbReference type="EMBL" id="NEXV01000708">
    <property type="protein sequence ID" value="PIG79107.1"/>
    <property type="molecule type" value="Genomic_DNA"/>
</dbReference>
<dbReference type="Pfam" id="PF03144">
    <property type="entry name" value="GTP_EFTU_D2"/>
    <property type="match status" value="1"/>
</dbReference>
<evidence type="ECO:0000256" key="2">
    <source>
        <dbReference type="ARBA" id="ARBA00007249"/>
    </source>
</evidence>
<proteinExistence type="inferred from homology"/>
<feature type="non-terminal residue" evidence="9">
    <location>
        <position position="1"/>
    </location>
</feature>
<dbReference type="Pfam" id="PF00009">
    <property type="entry name" value="GTP_EFTU"/>
    <property type="match status" value="1"/>
</dbReference>
<evidence type="ECO:0000313" key="10">
    <source>
        <dbReference type="Proteomes" id="UP000231358"/>
    </source>
</evidence>
<dbReference type="AlphaFoldDB" id="A0A2G7FES2"/>
<dbReference type="InterPro" id="IPR031157">
    <property type="entry name" value="G_TR_CS"/>
</dbReference>
<dbReference type="PRINTS" id="PR00315">
    <property type="entry name" value="ELONGATNFCT"/>
</dbReference>
<name>A0A2G7FES2_9EURO</name>
<protein>
    <recommendedName>
        <fullName evidence="3">Elongation factor 1-alpha</fullName>
    </recommendedName>
</protein>
<dbReference type="FunFam" id="2.40.30.10:FF:000005">
    <property type="entry name" value="Elongation factor 1-alpha"/>
    <property type="match status" value="1"/>
</dbReference>
<evidence type="ECO:0000256" key="4">
    <source>
        <dbReference type="ARBA" id="ARBA00022741"/>
    </source>
</evidence>
<dbReference type="FunFam" id="2.40.30.10:FF:000168">
    <property type="entry name" value="Elongation factor 1-alpha 2"/>
    <property type="match status" value="1"/>
</dbReference>
<keyword evidence="10" id="KW-1185">Reference proteome</keyword>
<keyword evidence="6" id="KW-0648">Protein biosynthesis</keyword>
<reference evidence="9 10" key="1">
    <citation type="submission" date="2017-05" db="EMBL/GenBank/DDBJ databases">
        <title>Genome sequence for an aflatoxigenic pathogen of Argentinian peanut, Aspergillus arachidicola.</title>
        <authorList>
            <person name="Moore G."/>
            <person name="Beltz S.B."/>
            <person name="Mack B.M."/>
        </authorList>
    </citation>
    <scope>NUCLEOTIDE SEQUENCE [LARGE SCALE GENOMIC DNA]</scope>
    <source>
        <strain evidence="9 10">CBS 117610</strain>
    </source>
</reference>
<dbReference type="CDD" id="cd01883">
    <property type="entry name" value="EF1_alpha"/>
    <property type="match status" value="1"/>
</dbReference>
<dbReference type="Proteomes" id="UP000231358">
    <property type="component" value="Unassembled WGS sequence"/>
</dbReference>
<dbReference type="InterPro" id="IPR027417">
    <property type="entry name" value="P-loop_NTPase"/>
</dbReference>
<dbReference type="InterPro" id="IPR050100">
    <property type="entry name" value="TRAFAC_GTPase_members"/>
</dbReference>
<feature type="domain" description="Tr-type G" evidence="8">
    <location>
        <begin position="56"/>
        <end position="291"/>
    </location>
</feature>
<evidence type="ECO:0000256" key="5">
    <source>
        <dbReference type="ARBA" id="ARBA00022768"/>
    </source>
</evidence>
<dbReference type="InterPro" id="IPR009000">
    <property type="entry name" value="Transl_B-barrel_sf"/>
</dbReference>
<dbReference type="Pfam" id="PF22594">
    <property type="entry name" value="GTP-eEF1A_C"/>
    <property type="match status" value="1"/>
</dbReference>
<keyword evidence="4" id="KW-0547">Nucleotide-binding</keyword>
<dbReference type="GO" id="GO:0003746">
    <property type="term" value="F:translation elongation factor activity"/>
    <property type="evidence" value="ECO:0007669"/>
    <property type="project" value="UniProtKB-KW"/>
</dbReference>
<evidence type="ECO:0000256" key="7">
    <source>
        <dbReference type="ARBA" id="ARBA00023134"/>
    </source>
</evidence>
<comment type="caution">
    <text evidence="9">The sequence shown here is derived from an EMBL/GenBank/DDBJ whole genome shotgun (WGS) entry which is preliminary data.</text>
</comment>
<keyword evidence="5 9" id="KW-0251">Elongation factor</keyword>
<evidence type="ECO:0000256" key="1">
    <source>
        <dbReference type="ARBA" id="ARBA00003982"/>
    </source>
</evidence>
<dbReference type="InterPro" id="IPR004161">
    <property type="entry name" value="EFTu-like_2"/>
</dbReference>
<dbReference type="SUPFAM" id="SSF50465">
    <property type="entry name" value="EF-Tu/eEF-1alpha/eIF2-gamma C-terminal domain"/>
    <property type="match status" value="1"/>
</dbReference>
<dbReference type="InterPro" id="IPR000795">
    <property type="entry name" value="T_Tr_GTP-bd_dom"/>
</dbReference>
<dbReference type="Gene3D" id="2.40.30.10">
    <property type="entry name" value="Translation factors"/>
    <property type="match status" value="2"/>
</dbReference>
<evidence type="ECO:0000313" key="9">
    <source>
        <dbReference type="EMBL" id="PIG79107.1"/>
    </source>
</evidence>
<dbReference type="SUPFAM" id="SSF52540">
    <property type="entry name" value="P-loop containing nucleoside triphosphate hydrolases"/>
    <property type="match status" value="1"/>
</dbReference>
<dbReference type="InterPro" id="IPR054696">
    <property type="entry name" value="GTP-eEF1A_C"/>
</dbReference>
<evidence type="ECO:0000256" key="3">
    <source>
        <dbReference type="ARBA" id="ARBA00013870"/>
    </source>
</evidence>
<accession>A0A2G7FES2</accession>
<dbReference type="PROSITE" id="PS00301">
    <property type="entry name" value="G_TR_1"/>
    <property type="match status" value="1"/>
</dbReference>
<dbReference type="GO" id="GO:0003924">
    <property type="term" value="F:GTPase activity"/>
    <property type="evidence" value="ECO:0007669"/>
    <property type="project" value="InterPro"/>
</dbReference>
<dbReference type="FunFam" id="3.40.50.300:FF:000211">
    <property type="entry name" value="Elongation factor 1-alpha"/>
    <property type="match status" value="1"/>
</dbReference>
<dbReference type="CDD" id="cd03705">
    <property type="entry name" value="EF1_alpha_III"/>
    <property type="match status" value="1"/>
</dbReference>
<keyword evidence="7" id="KW-0342">GTP-binding</keyword>
<evidence type="ECO:0000256" key="6">
    <source>
        <dbReference type="ARBA" id="ARBA00022917"/>
    </source>
</evidence>
<evidence type="ECO:0000259" key="8">
    <source>
        <dbReference type="PROSITE" id="PS51722"/>
    </source>
</evidence>
<sequence length="489" mass="53647">LPQLFSSFSLRPHHTSTRSAVVSEQAFYRIFLVSYKELQSSHHLQNGYFLHSKEDKQHINIVVIGHVDSGKSTTTGHLIYKCGGIDQRTIEKFEKEAAELGKGSFKYAWVLDKLKSERERGITIDIALWKFQTSKYEVTVIDAPGHRDFIKNMITGTSQADCAILIIASGTGEFEAGISKDGQTREHALLAFTLGVRQLIVALNKMDTCKWSEDRYKEIVKETSGFIKKVGYNPKAVPFVPISGFNGDNMLEVSTNCPWYKGWEKETKAGKSTGKTLLEAIDAIEPPVRPTDKPLRLPLQDVYKISGIGTVPVGRVETGVIKPGMVVTFAPANVTTEVKSVEMHHQQLQAGNPGDNVGFNVKNVSVKESAVVIVLNHPGQVGAGYAPVLDCHTAHIACKFSELLEKIDRRTGKSVEDHPKFIKSGDAAIVKMVPSKPMCVEAFTEFPPLGRFAVRDMRQTVAVGVIKSVEKNAGGSGKVTKAAQKAGKK</sequence>